<dbReference type="AlphaFoldDB" id="A0A1G2PG98"/>
<keyword evidence="1" id="KW-0472">Membrane</keyword>
<name>A0A1G2PG98_9BACT</name>
<proteinExistence type="predicted"/>
<dbReference type="Proteomes" id="UP000178869">
    <property type="component" value="Unassembled WGS sequence"/>
</dbReference>
<evidence type="ECO:0000313" key="3">
    <source>
        <dbReference type="Proteomes" id="UP000178869"/>
    </source>
</evidence>
<reference evidence="2 3" key="1">
    <citation type="journal article" date="2016" name="Nat. Commun.">
        <title>Thousands of microbial genomes shed light on interconnected biogeochemical processes in an aquifer system.</title>
        <authorList>
            <person name="Anantharaman K."/>
            <person name="Brown C.T."/>
            <person name="Hug L.A."/>
            <person name="Sharon I."/>
            <person name="Castelle C.J."/>
            <person name="Probst A.J."/>
            <person name="Thomas B.C."/>
            <person name="Singh A."/>
            <person name="Wilkins M.J."/>
            <person name="Karaoz U."/>
            <person name="Brodie E.L."/>
            <person name="Williams K.H."/>
            <person name="Hubbard S.S."/>
            <person name="Banfield J.F."/>
        </authorList>
    </citation>
    <scope>NUCLEOTIDE SEQUENCE [LARGE SCALE GENOMIC DNA]</scope>
</reference>
<protein>
    <submittedName>
        <fullName evidence="2">Uncharacterized protein</fullName>
    </submittedName>
</protein>
<organism evidence="2 3">
    <name type="scientific">Candidatus Terrybacteria bacterium RIFCSPHIGHO2_01_FULL_43_35</name>
    <dbReference type="NCBI Taxonomy" id="1802361"/>
    <lineage>
        <taxon>Bacteria</taxon>
        <taxon>Candidatus Terryibacteriota</taxon>
    </lineage>
</organism>
<accession>A0A1G2PG98</accession>
<gene>
    <name evidence="2" type="ORF">A2828_03445</name>
</gene>
<evidence type="ECO:0000256" key="1">
    <source>
        <dbReference type="SAM" id="Phobius"/>
    </source>
</evidence>
<sequence>MLKKGLKLDRKTLRNYIYPIMLVLVIFVSLIIFYFSLRFLIKSISTALFMGSAETPAPSFQNENLKYLKRYIPDLPLSL</sequence>
<comment type="caution">
    <text evidence="2">The sequence shown here is derived from an EMBL/GenBank/DDBJ whole genome shotgun (WGS) entry which is preliminary data.</text>
</comment>
<keyword evidence="1" id="KW-1133">Transmembrane helix</keyword>
<keyword evidence="1" id="KW-0812">Transmembrane</keyword>
<feature type="transmembrane region" description="Helical" evidence="1">
    <location>
        <begin position="16"/>
        <end position="41"/>
    </location>
</feature>
<evidence type="ECO:0000313" key="2">
    <source>
        <dbReference type="EMBL" id="OHA47293.1"/>
    </source>
</evidence>
<dbReference type="EMBL" id="MHSR01000004">
    <property type="protein sequence ID" value="OHA47293.1"/>
    <property type="molecule type" value="Genomic_DNA"/>
</dbReference>